<protein>
    <submittedName>
        <fullName evidence="1">Uncharacterized protein</fullName>
    </submittedName>
</protein>
<dbReference type="KEGG" id="xau:Xaut_3597"/>
<keyword evidence="2" id="KW-1185">Reference proteome</keyword>
<proteinExistence type="predicted"/>
<name>A7ILD2_XANP2</name>
<dbReference type="AlphaFoldDB" id="A7ILD2"/>
<evidence type="ECO:0000313" key="1">
    <source>
        <dbReference type="EMBL" id="ABS68825.1"/>
    </source>
</evidence>
<dbReference type="STRING" id="78245.Xaut_3597"/>
<evidence type="ECO:0000313" key="2">
    <source>
        <dbReference type="Proteomes" id="UP000002417"/>
    </source>
</evidence>
<dbReference type="HOGENOM" id="CLU_1510046_0_0_5"/>
<accession>A7ILD2</accession>
<organism evidence="1 2">
    <name type="scientific">Xanthobacter autotrophicus (strain ATCC BAA-1158 / Py2)</name>
    <dbReference type="NCBI Taxonomy" id="78245"/>
    <lineage>
        <taxon>Bacteria</taxon>
        <taxon>Pseudomonadati</taxon>
        <taxon>Pseudomonadota</taxon>
        <taxon>Alphaproteobacteria</taxon>
        <taxon>Hyphomicrobiales</taxon>
        <taxon>Xanthobacteraceae</taxon>
        <taxon>Xanthobacter</taxon>
    </lineage>
</organism>
<sequence length="178" mass="19474">MNAGPQSVPKRVTIQHILAAVQELYGVEALDEVTGRGIERAGYTLPGSAPVLPRARAPGAPPGESGKVDGREAWECDGCGKLSYRPDVDLERIRARGGLSCCPERKLRAVRVISPAPPPEPAKAEAMDALTDVQWLKKWTTETGEVLKGLWREEFLKTVRFVERHNLSALTEHDGREG</sequence>
<dbReference type="Proteomes" id="UP000002417">
    <property type="component" value="Chromosome"/>
</dbReference>
<dbReference type="OrthoDB" id="9854106at2"/>
<gene>
    <name evidence="1" type="ordered locus">Xaut_3597</name>
</gene>
<dbReference type="EMBL" id="CP000781">
    <property type="protein sequence ID" value="ABS68825.1"/>
    <property type="molecule type" value="Genomic_DNA"/>
</dbReference>
<reference evidence="1 2" key="1">
    <citation type="submission" date="2007-07" db="EMBL/GenBank/DDBJ databases">
        <title>Complete sequence of chromosome of Xanthobacter autotrophicus Py2.</title>
        <authorList>
            <consortium name="US DOE Joint Genome Institute"/>
            <person name="Copeland A."/>
            <person name="Lucas S."/>
            <person name="Lapidus A."/>
            <person name="Barry K."/>
            <person name="Glavina del Rio T."/>
            <person name="Hammon N."/>
            <person name="Israni S."/>
            <person name="Dalin E."/>
            <person name="Tice H."/>
            <person name="Pitluck S."/>
            <person name="Sims D."/>
            <person name="Brettin T."/>
            <person name="Bruce D."/>
            <person name="Detter J.C."/>
            <person name="Han C."/>
            <person name="Tapia R."/>
            <person name="Brainard J."/>
            <person name="Schmutz J."/>
            <person name="Larimer F."/>
            <person name="Land M."/>
            <person name="Hauser L."/>
            <person name="Kyrpides N."/>
            <person name="Kim E."/>
            <person name="Ensigns S.A."/>
            <person name="Richardson P."/>
        </authorList>
    </citation>
    <scope>NUCLEOTIDE SEQUENCE [LARGE SCALE GENOMIC DNA]</scope>
    <source>
        <strain evidence="2">ATCC BAA-1158 / Py2</strain>
    </source>
</reference>